<evidence type="ECO:0000313" key="21">
    <source>
        <dbReference type="Proteomes" id="UP000011715"/>
    </source>
</evidence>
<dbReference type="Pfam" id="PF03443">
    <property type="entry name" value="AA9"/>
    <property type="match status" value="1"/>
</dbReference>
<comment type="catalytic activity">
    <reaction evidence="14">
        <text>[(1-&gt;4)-beta-D-glucosyl]n+m + reduced acceptor + O2 = 4-dehydro-beta-D-glucosyl-[(1-&gt;4)-beta-D-glucosyl]n-1 + [(1-&gt;4)-beta-D-glucosyl]m + acceptor + H2O.</text>
        <dbReference type="EC" id="1.14.99.56"/>
    </reaction>
</comment>
<reference evidence="20" key="5">
    <citation type="submission" date="2015-06" db="UniProtKB">
        <authorList>
            <consortium name="EnsemblFungi"/>
        </authorList>
    </citation>
    <scope>IDENTIFICATION</scope>
    <source>
        <strain evidence="20">ATCC 64411</strain>
    </source>
</reference>
<evidence type="ECO:0000256" key="8">
    <source>
        <dbReference type="ARBA" id="ARBA00023008"/>
    </source>
</evidence>
<evidence type="ECO:0000256" key="9">
    <source>
        <dbReference type="ARBA" id="ARBA00023033"/>
    </source>
</evidence>
<dbReference type="GO" id="GO:0030248">
    <property type="term" value="F:cellulose binding"/>
    <property type="evidence" value="ECO:0007669"/>
    <property type="project" value="InterPro"/>
</dbReference>
<dbReference type="Proteomes" id="UP000011715">
    <property type="component" value="Unassembled WGS sequence"/>
</dbReference>
<sequence>MGFKTRALVSALGSAATVLAHGHVNNIVVDGVFYPGYDVTKYPYQNNPPTVVGWSATNTDNGFVEPNNFGHPDIICHRGAQPAKGHARVRAGDKILLQWDTWPDSHKGPVLDYLARCEGNCESVDKTALRFFKIGEGSYISGAAPGHWAADVLIDNGFSWVVQIPEDVAPGNYVLRHEIIALHGSPNPNGAQAYPQCFNLEISGSGSRQPTGVAGTVLYKASDPGIHFPLYNNPINYPVPGPALIDGVPSTVAQVSTRATATSSPFLPGGGGGNPGPTTAPGGGGGGGGNPQPPQTTTPPGNGNGGGGGGGSGGQTRWGQCGGSGWNGPTACAQGACSTFNPYYAQCV</sequence>
<dbReference type="EMBL" id="GL876967">
    <property type="protein sequence ID" value="KLU83889.1"/>
    <property type="molecule type" value="Genomic_DNA"/>
</dbReference>
<dbReference type="Gene3D" id="2.70.50.70">
    <property type="match status" value="1"/>
</dbReference>
<evidence type="ECO:0000256" key="2">
    <source>
        <dbReference type="ARBA" id="ARBA00004613"/>
    </source>
</evidence>
<keyword evidence="8" id="KW-0186">Copper</keyword>
<evidence type="ECO:0000256" key="1">
    <source>
        <dbReference type="ARBA" id="ARBA00001973"/>
    </source>
</evidence>
<evidence type="ECO:0000259" key="18">
    <source>
        <dbReference type="PROSITE" id="PS51164"/>
    </source>
</evidence>
<keyword evidence="4" id="KW-0479">Metal-binding</keyword>
<reference evidence="21" key="2">
    <citation type="submission" date="2010-05" db="EMBL/GenBank/DDBJ databases">
        <title>The genome sequence of Magnaporthe poae strain ATCC 64411.</title>
        <authorList>
            <person name="Ma L.-J."/>
            <person name="Dead R."/>
            <person name="Young S."/>
            <person name="Zeng Q."/>
            <person name="Koehrsen M."/>
            <person name="Alvarado L."/>
            <person name="Berlin A."/>
            <person name="Chapman S.B."/>
            <person name="Chen Z."/>
            <person name="Freedman E."/>
            <person name="Gellesch M."/>
            <person name="Goldberg J."/>
            <person name="Griggs A."/>
            <person name="Gujja S."/>
            <person name="Heilman E.R."/>
            <person name="Heiman D."/>
            <person name="Hepburn T."/>
            <person name="Howarth C."/>
            <person name="Jen D."/>
            <person name="Larson L."/>
            <person name="Mehta T."/>
            <person name="Neiman D."/>
            <person name="Pearson M."/>
            <person name="Roberts A."/>
            <person name="Saif S."/>
            <person name="Shea T."/>
            <person name="Shenoy N."/>
            <person name="Sisk P."/>
            <person name="Stolte C."/>
            <person name="Sykes S."/>
            <person name="Walk T."/>
            <person name="White J."/>
            <person name="Yandava C."/>
            <person name="Haas B."/>
            <person name="Nusbaum C."/>
            <person name="Birren B."/>
        </authorList>
    </citation>
    <scope>NUCLEOTIDE SEQUENCE [LARGE SCALE GENOMIC DNA]</scope>
    <source>
        <strain evidence="21">ATCC 64411 / 73-15</strain>
    </source>
</reference>
<keyword evidence="12" id="KW-0624">Polysaccharide degradation</keyword>
<reference evidence="20" key="4">
    <citation type="journal article" date="2015" name="G3 (Bethesda)">
        <title>Genome sequences of three phytopathogenic species of the Magnaporthaceae family of fungi.</title>
        <authorList>
            <person name="Okagaki L.H."/>
            <person name="Nunes C.C."/>
            <person name="Sailsbery J."/>
            <person name="Clay B."/>
            <person name="Brown D."/>
            <person name="John T."/>
            <person name="Oh Y."/>
            <person name="Young N."/>
            <person name="Fitzgerald M."/>
            <person name="Haas B.J."/>
            <person name="Zeng Q."/>
            <person name="Young S."/>
            <person name="Adiconis X."/>
            <person name="Fan L."/>
            <person name="Levin J.Z."/>
            <person name="Mitchell T.K."/>
            <person name="Okubara P.A."/>
            <person name="Farman M.L."/>
            <person name="Kohn L.M."/>
            <person name="Birren B."/>
            <person name="Ma L.-J."/>
            <person name="Dean R.A."/>
        </authorList>
    </citation>
    <scope>NUCLEOTIDE SEQUENCE</scope>
    <source>
        <strain evidence="20">ATCC 64411 / 73-15</strain>
    </source>
</reference>
<feature type="chain" id="PRO_5009385301" description="lytic cellulose monooxygenase (C4-dehydrogenating)" evidence="17">
    <location>
        <begin position="23"/>
        <end position="348"/>
    </location>
</feature>
<dbReference type="PANTHER" id="PTHR33353:SF36">
    <property type="entry name" value="ENDO-BETA-1,4-GLUCANASE D"/>
    <property type="match status" value="1"/>
</dbReference>
<dbReference type="EC" id="1.14.99.56" evidence="15"/>
<evidence type="ECO:0000256" key="4">
    <source>
        <dbReference type="ARBA" id="ARBA00022723"/>
    </source>
</evidence>
<evidence type="ECO:0000256" key="6">
    <source>
        <dbReference type="ARBA" id="ARBA00023001"/>
    </source>
</evidence>
<feature type="compositionally biased region" description="Gly residues" evidence="16">
    <location>
        <begin position="302"/>
        <end position="322"/>
    </location>
</feature>
<dbReference type="SUPFAM" id="SSF57180">
    <property type="entry name" value="Cellulose-binding domain"/>
    <property type="match status" value="1"/>
</dbReference>
<dbReference type="GO" id="GO:0046872">
    <property type="term" value="F:metal ion binding"/>
    <property type="evidence" value="ECO:0007669"/>
    <property type="project" value="UniProtKB-KW"/>
</dbReference>
<evidence type="ECO:0000256" key="5">
    <source>
        <dbReference type="ARBA" id="ARBA00022729"/>
    </source>
</evidence>
<evidence type="ECO:0000256" key="3">
    <source>
        <dbReference type="ARBA" id="ARBA00022525"/>
    </source>
</evidence>
<keyword evidence="21" id="KW-1185">Reference proteome</keyword>
<keyword evidence="10" id="KW-1015">Disulfide bond</keyword>
<evidence type="ECO:0000256" key="7">
    <source>
        <dbReference type="ARBA" id="ARBA00023002"/>
    </source>
</evidence>
<feature type="region of interest" description="Disordered" evidence="16">
    <location>
        <begin position="255"/>
        <end position="322"/>
    </location>
</feature>
<keyword evidence="3" id="KW-0964">Secreted</keyword>
<feature type="signal peptide" evidence="17">
    <location>
        <begin position="1"/>
        <end position="22"/>
    </location>
</feature>
<dbReference type="SMART" id="SM00236">
    <property type="entry name" value="fCBD"/>
    <property type="match status" value="1"/>
</dbReference>
<protein>
    <recommendedName>
        <fullName evidence="15">lytic cellulose monooxygenase (C4-dehydrogenating)</fullName>
        <ecNumber evidence="15">1.14.99.56</ecNumber>
    </recommendedName>
</protein>
<feature type="domain" description="CBM1" evidence="18">
    <location>
        <begin position="313"/>
        <end position="348"/>
    </location>
</feature>
<evidence type="ECO:0000256" key="17">
    <source>
        <dbReference type="SAM" id="SignalP"/>
    </source>
</evidence>
<evidence type="ECO:0000256" key="15">
    <source>
        <dbReference type="ARBA" id="ARBA00047174"/>
    </source>
</evidence>
<evidence type="ECO:0000313" key="20">
    <source>
        <dbReference type="EnsemblFungi" id="MAPG_02938T0"/>
    </source>
</evidence>
<evidence type="ECO:0000256" key="16">
    <source>
        <dbReference type="SAM" id="MobiDB-lite"/>
    </source>
</evidence>
<feature type="compositionally biased region" description="Gly residues" evidence="16">
    <location>
        <begin position="268"/>
        <end position="290"/>
    </location>
</feature>
<keyword evidence="6" id="KW-0136">Cellulose degradation</keyword>
<dbReference type="GO" id="GO:0005576">
    <property type="term" value="C:extracellular region"/>
    <property type="evidence" value="ECO:0007669"/>
    <property type="project" value="UniProtKB-SubCell"/>
</dbReference>
<evidence type="ECO:0000256" key="12">
    <source>
        <dbReference type="ARBA" id="ARBA00023326"/>
    </source>
</evidence>
<dbReference type="GO" id="GO:0004497">
    <property type="term" value="F:monooxygenase activity"/>
    <property type="evidence" value="ECO:0007669"/>
    <property type="project" value="UniProtKB-KW"/>
</dbReference>
<name>A0A0C4DSQ0_MAGP6</name>
<keyword evidence="5 17" id="KW-0732">Signal</keyword>
<comment type="similarity">
    <text evidence="13">Belongs to the polysaccharide monooxygenase AA9 family.</text>
</comment>
<evidence type="ECO:0000256" key="14">
    <source>
        <dbReference type="ARBA" id="ARBA00045077"/>
    </source>
</evidence>
<dbReference type="OrthoDB" id="4849160at2759"/>
<evidence type="ECO:0000256" key="10">
    <source>
        <dbReference type="ARBA" id="ARBA00023157"/>
    </source>
</evidence>
<dbReference type="OMA" id="NDWPSSH"/>
<keyword evidence="7" id="KW-0560">Oxidoreductase</keyword>
<dbReference type="PANTHER" id="PTHR33353">
    <property type="entry name" value="PUTATIVE (AFU_ORTHOLOGUE AFUA_1G12560)-RELATED"/>
    <property type="match status" value="1"/>
</dbReference>
<dbReference type="EnsemblFungi" id="MAPG_02938T0">
    <property type="protein sequence ID" value="MAPG_02938T0"/>
    <property type="gene ID" value="MAPG_02938"/>
</dbReference>
<evidence type="ECO:0000256" key="13">
    <source>
        <dbReference type="ARBA" id="ARBA00044502"/>
    </source>
</evidence>
<reference evidence="19" key="3">
    <citation type="submission" date="2011-03" db="EMBL/GenBank/DDBJ databases">
        <title>Annotation of Magnaporthe poae ATCC 64411.</title>
        <authorList>
            <person name="Ma L.-J."/>
            <person name="Dead R."/>
            <person name="Young S.K."/>
            <person name="Zeng Q."/>
            <person name="Gargeya S."/>
            <person name="Fitzgerald M."/>
            <person name="Haas B."/>
            <person name="Abouelleil A."/>
            <person name="Alvarado L."/>
            <person name="Arachchi H.M."/>
            <person name="Berlin A."/>
            <person name="Brown A."/>
            <person name="Chapman S.B."/>
            <person name="Chen Z."/>
            <person name="Dunbar C."/>
            <person name="Freedman E."/>
            <person name="Gearin G."/>
            <person name="Gellesch M."/>
            <person name="Goldberg J."/>
            <person name="Griggs A."/>
            <person name="Gujja S."/>
            <person name="Heiman D."/>
            <person name="Howarth C."/>
            <person name="Larson L."/>
            <person name="Lui A."/>
            <person name="MacDonald P.J.P."/>
            <person name="Mehta T."/>
            <person name="Montmayeur A."/>
            <person name="Murphy C."/>
            <person name="Neiman D."/>
            <person name="Pearson M."/>
            <person name="Priest M."/>
            <person name="Roberts A."/>
            <person name="Saif S."/>
            <person name="Shea T."/>
            <person name="Shenoy N."/>
            <person name="Sisk P."/>
            <person name="Stolte C."/>
            <person name="Sykes S."/>
            <person name="Yandava C."/>
            <person name="Wortman J."/>
            <person name="Nusbaum C."/>
            <person name="Birren B."/>
        </authorList>
    </citation>
    <scope>NUCLEOTIDE SEQUENCE</scope>
    <source>
        <strain evidence="19">ATCC 64411</strain>
    </source>
</reference>
<dbReference type="InterPro" id="IPR005103">
    <property type="entry name" value="AA9_LPMO"/>
</dbReference>
<dbReference type="STRING" id="644358.A0A0C4DSQ0"/>
<evidence type="ECO:0000313" key="19">
    <source>
        <dbReference type="EMBL" id="KLU83889.1"/>
    </source>
</evidence>
<organism evidence="20 21">
    <name type="scientific">Magnaporthiopsis poae (strain ATCC 64411 / 73-15)</name>
    <name type="common">Kentucky bluegrass fungus</name>
    <name type="synonym">Magnaporthe poae</name>
    <dbReference type="NCBI Taxonomy" id="644358"/>
    <lineage>
        <taxon>Eukaryota</taxon>
        <taxon>Fungi</taxon>
        <taxon>Dikarya</taxon>
        <taxon>Ascomycota</taxon>
        <taxon>Pezizomycotina</taxon>
        <taxon>Sordariomycetes</taxon>
        <taxon>Sordariomycetidae</taxon>
        <taxon>Magnaporthales</taxon>
        <taxon>Magnaporthaceae</taxon>
        <taxon>Magnaporthiopsis</taxon>
    </lineage>
</organism>
<gene>
    <name evidence="19" type="ORF">MAPG_02938</name>
</gene>
<dbReference type="PROSITE" id="PS51164">
    <property type="entry name" value="CBM1_2"/>
    <property type="match status" value="1"/>
</dbReference>
<proteinExistence type="inferred from homology"/>
<keyword evidence="11" id="KW-0119">Carbohydrate metabolism</keyword>
<comment type="subcellular location">
    <subcellularLocation>
        <location evidence="2">Secreted</location>
    </subcellularLocation>
</comment>
<dbReference type="CDD" id="cd21175">
    <property type="entry name" value="LPMO_AA9"/>
    <property type="match status" value="1"/>
</dbReference>
<dbReference type="GO" id="GO:0030245">
    <property type="term" value="P:cellulose catabolic process"/>
    <property type="evidence" value="ECO:0007669"/>
    <property type="project" value="UniProtKB-KW"/>
</dbReference>
<dbReference type="VEuPathDB" id="FungiDB:MAPG_02938"/>
<dbReference type="InterPro" id="IPR049892">
    <property type="entry name" value="AA9"/>
</dbReference>
<reference evidence="19" key="1">
    <citation type="submission" date="2010-05" db="EMBL/GenBank/DDBJ databases">
        <title>The Genome Sequence of Magnaporthe poae strain ATCC 64411.</title>
        <authorList>
            <consortium name="The Broad Institute Genome Sequencing Platform"/>
            <consortium name="Broad Institute Genome Sequencing Center for Infectious Disease"/>
            <person name="Ma L.-J."/>
            <person name="Dead R."/>
            <person name="Young S."/>
            <person name="Zeng Q."/>
            <person name="Koehrsen M."/>
            <person name="Alvarado L."/>
            <person name="Berlin A."/>
            <person name="Chapman S.B."/>
            <person name="Chen Z."/>
            <person name="Freedman E."/>
            <person name="Gellesch M."/>
            <person name="Goldberg J."/>
            <person name="Griggs A."/>
            <person name="Gujja S."/>
            <person name="Heilman E.R."/>
            <person name="Heiman D."/>
            <person name="Hepburn T."/>
            <person name="Howarth C."/>
            <person name="Jen D."/>
            <person name="Larson L."/>
            <person name="Mehta T."/>
            <person name="Neiman D."/>
            <person name="Pearson M."/>
            <person name="Roberts A."/>
            <person name="Saif S."/>
            <person name="Shea T."/>
            <person name="Shenoy N."/>
            <person name="Sisk P."/>
            <person name="Stolte C."/>
            <person name="Sykes S."/>
            <person name="Walk T."/>
            <person name="White J."/>
            <person name="Yandava C."/>
            <person name="Haas B."/>
            <person name="Nusbaum C."/>
            <person name="Birren B."/>
        </authorList>
    </citation>
    <scope>NUCLEOTIDE SEQUENCE</scope>
    <source>
        <strain evidence="19">ATCC 64411</strain>
    </source>
</reference>
<feature type="compositionally biased region" description="Polar residues" evidence="16">
    <location>
        <begin position="255"/>
        <end position="265"/>
    </location>
</feature>
<dbReference type="EMBL" id="ADBL01000712">
    <property type="status" value="NOT_ANNOTATED_CDS"/>
    <property type="molecule type" value="Genomic_DNA"/>
</dbReference>
<dbReference type="AlphaFoldDB" id="A0A0C4DSQ0"/>
<comment type="cofactor">
    <cofactor evidence="1">
        <name>Cu(2+)</name>
        <dbReference type="ChEBI" id="CHEBI:29036"/>
    </cofactor>
</comment>
<evidence type="ECO:0000256" key="11">
    <source>
        <dbReference type="ARBA" id="ARBA00023277"/>
    </source>
</evidence>
<dbReference type="InterPro" id="IPR035971">
    <property type="entry name" value="CBD_sf"/>
</dbReference>
<dbReference type="InterPro" id="IPR000254">
    <property type="entry name" value="CBD"/>
</dbReference>
<dbReference type="eggNOG" id="ENOG502RY3D">
    <property type="taxonomic scope" value="Eukaryota"/>
</dbReference>
<dbReference type="Pfam" id="PF00734">
    <property type="entry name" value="CBM_1"/>
    <property type="match status" value="1"/>
</dbReference>
<keyword evidence="9" id="KW-0503">Monooxygenase</keyword>
<accession>A0A0C4DSQ0</accession>
<dbReference type="PROSITE" id="PS00562">
    <property type="entry name" value="CBM1_1"/>
    <property type="match status" value="1"/>
</dbReference>